<dbReference type="OrthoDB" id="206452at2759"/>
<feature type="compositionally biased region" description="Basic and acidic residues" evidence="2">
    <location>
        <begin position="398"/>
        <end position="412"/>
    </location>
</feature>
<evidence type="ECO:0000256" key="1">
    <source>
        <dbReference type="SAM" id="Coils"/>
    </source>
</evidence>
<accession>A0A8B6BIN8</accession>
<dbReference type="InterPro" id="IPR037238">
    <property type="entry name" value="YbiA-like_sf"/>
</dbReference>
<name>A0A8B6BIN8_MYTGA</name>
<dbReference type="Proteomes" id="UP000596742">
    <property type="component" value="Unassembled WGS sequence"/>
</dbReference>
<dbReference type="EMBL" id="UYJE01000226">
    <property type="protein sequence ID" value="VDH91408.1"/>
    <property type="molecule type" value="Genomic_DNA"/>
</dbReference>
<evidence type="ECO:0000313" key="5">
    <source>
        <dbReference type="Proteomes" id="UP000596742"/>
    </source>
</evidence>
<feature type="compositionally biased region" description="Basic and acidic residues" evidence="2">
    <location>
        <begin position="109"/>
        <end position="122"/>
    </location>
</feature>
<dbReference type="NCBIfam" id="TIGR02464">
    <property type="entry name" value="ribofla_fusion"/>
    <property type="match status" value="1"/>
</dbReference>
<keyword evidence="1" id="KW-0175">Coiled coil</keyword>
<dbReference type="AlphaFoldDB" id="A0A8B6BIN8"/>
<dbReference type="InterPro" id="IPR012816">
    <property type="entry name" value="NADAR"/>
</dbReference>
<evidence type="ECO:0000313" key="4">
    <source>
        <dbReference type="EMBL" id="VDH91408.1"/>
    </source>
</evidence>
<gene>
    <name evidence="4" type="ORF">MGAL_10B064791</name>
</gene>
<feature type="region of interest" description="Disordered" evidence="2">
    <location>
        <begin position="63"/>
        <end position="132"/>
    </location>
</feature>
<dbReference type="Gene3D" id="1.10.357.40">
    <property type="entry name" value="YbiA-like"/>
    <property type="match status" value="1"/>
</dbReference>
<feature type="coiled-coil region" evidence="1">
    <location>
        <begin position="293"/>
        <end position="354"/>
    </location>
</feature>
<evidence type="ECO:0000256" key="2">
    <source>
        <dbReference type="SAM" id="MobiDB-lite"/>
    </source>
</evidence>
<feature type="domain" description="NADAR" evidence="3">
    <location>
        <begin position="156"/>
        <end position="301"/>
    </location>
</feature>
<dbReference type="CDD" id="cd15457">
    <property type="entry name" value="NADAR"/>
    <property type="match status" value="1"/>
</dbReference>
<proteinExistence type="predicted"/>
<evidence type="ECO:0000259" key="3">
    <source>
        <dbReference type="Pfam" id="PF08719"/>
    </source>
</evidence>
<keyword evidence="5" id="KW-1185">Reference proteome</keyword>
<organism evidence="4 5">
    <name type="scientific">Mytilus galloprovincialis</name>
    <name type="common">Mediterranean mussel</name>
    <dbReference type="NCBI Taxonomy" id="29158"/>
    <lineage>
        <taxon>Eukaryota</taxon>
        <taxon>Metazoa</taxon>
        <taxon>Spiralia</taxon>
        <taxon>Lophotrochozoa</taxon>
        <taxon>Mollusca</taxon>
        <taxon>Bivalvia</taxon>
        <taxon>Autobranchia</taxon>
        <taxon>Pteriomorphia</taxon>
        <taxon>Mytilida</taxon>
        <taxon>Mytiloidea</taxon>
        <taxon>Mytilidae</taxon>
        <taxon>Mytilinae</taxon>
        <taxon>Mytilus</taxon>
    </lineage>
</organism>
<feature type="compositionally biased region" description="Basic and acidic residues" evidence="2">
    <location>
        <begin position="363"/>
        <end position="372"/>
    </location>
</feature>
<reference evidence="4" key="1">
    <citation type="submission" date="2018-11" db="EMBL/GenBank/DDBJ databases">
        <authorList>
            <person name="Alioto T."/>
            <person name="Alioto T."/>
        </authorList>
    </citation>
    <scope>NUCLEOTIDE SEQUENCE</scope>
</reference>
<feature type="region of interest" description="Disordered" evidence="2">
    <location>
        <begin position="363"/>
        <end position="439"/>
    </location>
</feature>
<protein>
    <recommendedName>
        <fullName evidence="3">NADAR domain-containing protein</fullName>
    </recommendedName>
</protein>
<feature type="compositionally biased region" description="Acidic residues" evidence="2">
    <location>
        <begin position="373"/>
        <end position="382"/>
    </location>
</feature>
<comment type="caution">
    <text evidence="4">The sequence shown here is derived from an EMBL/GenBank/DDBJ whole genome shotgun (WGS) entry which is preliminary data.</text>
</comment>
<dbReference type="Pfam" id="PF08719">
    <property type="entry name" value="NADAR"/>
    <property type="match status" value="1"/>
</dbReference>
<sequence length="439" mass="50413">MSNLSEEVEVVISLPEEVVPAEVIPAEVPETQYIAEAVVEAEDEKPEIHIYLQSAGPIISGAEEVSSSEDEELSGYTTPPPDYGQRSTDAIRTPRKRRDAFNSTSIDDSQTHSEDAPRREETPTTETGEEVNSKYEHVITNQRELNGPEHVYLFNANCLSQWYDCYFDINGKTFISTEQYMMYRKAMLFEDQEAADSIMKLKDQFQIKLIGRRVKNFDEKIWKENCKRIVYEGNYAKFSQNRMLKKVLLNTYPKLIGESRKNDSIWGTGMSIMHPAAYMPRTWTGTNWLGKILMKVREDLRQEDKAAKDAEDAKLKAYKLEAYKIEADNTELEADKIESDNTELEADKIEADKTEDTTELEADKIEADKTEDTTELEAENDMDVGTTQEFMDDENDAEQPRKVIIRETKDRPIATPVRDPGPVRRKSARRQLDLNLKFK</sequence>
<dbReference type="SUPFAM" id="SSF143990">
    <property type="entry name" value="YbiA-like"/>
    <property type="match status" value="1"/>
</dbReference>